<accession>A0A8K0D0P0</accession>
<gene>
    <name evidence="2" type="ORF">ILUMI_13497</name>
</gene>
<protein>
    <submittedName>
        <fullName evidence="2">Uncharacterized protein</fullName>
    </submittedName>
</protein>
<sequence>MARNRKRKSDKGTFSKDQMKVAVKQVVEYDKKHRDLGDNMKFAPNFGNRQVFTNIQEKELEDFILEFSKMCFGLTMGNLSKMAYETAVKNNLRMPDTWVSKEIAGCFGVAFERTVTPTSILASYKRTGIVPMPTILNTTIGVDLMSATAEGFNSKKESKKLGENTDFINPKEFIGYPKAKLRKENPNKRRIVLSCSLTDTPQKEDPERREKKKKSKKIKKPKLDLDLSTSSSEESELKMSDHESSGGEFYSSLSSPAMDLVLNRDPKLNNFVLVKFAIKRSDAHLFYVGRVLTISENPKEFCVSFLRRSNKMSNSFIYPTVEDESMVMKADIAMILPELVATAKIKRQGRFITFEINFDKNVL</sequence>
<keyword evidence="3" id="KW-1185">Reference proteome</keyword>
<name>A0A8K0D0P0_IGNLU</name>
<proteinExistence type="predicted"/>
<evidence type="ECO:0000313" key="3">
    <source>
        <dbReference type="Proteomes" id="UP000801492"/>
    </source>
</evidence>
<dbReference type="Proteomes" id="UP000801492">
    <property type="component" value="Unassembled WGS sequence"/>
</dbReference>
<evidence type="ECO:0000313" key="2">
    <source>
        <dbReference type="EMBL" id="KAF2892675.1"/>
    </source>
</evidence>
<feature type="region of interest" description="Disordered" evidence="1">
    <location>
        <begin position="192"/>
        <end position="250"/>
    </location>
</feature>
<feature type="compositionally biased region" description="Basic residues" evidence="1">
    <location>
        <begin position="210"/>
        <end position="220"/>
    </location>
</feature>
<organism evidence="2 3">
    <name type="scientific">Ignelater luminosus</name>
    <name type="common">Cucubano</name>
    <name type="synonym">Pyrophorus luminosus</name>
    <dbReference type="NCBI Taxonomy" id="2038154"/>
    <lineage>
        <taxon>Eukaryota</taxon>
        <taxon>Metazoa</taxon>
        <taxon>Ecdysozoa</taxon>
        <taxon>Arthropoda</taxon>
        <taxon>Hexapoda</taxon>
        <taxon>Insecta</taxon>
        <taxon>Pterygota</taxon>
        <taxon>Neoptera</taxon>
        <taxon>Endopterygota</taxon>
        <taxon>Coleoptera</taxon>
        <taxon>Polyphaga</taxon>
        <taxon>Elateriformia</taxon>
        <taxon>Elateroidea</taxon>
        <taxon>Elateridae</taxon>
        <taxon>Agrypninae</taxon>
        <taxon>Pyrophorini</taxon>
        <taxon>Ignelater</taxon>
    </lineage>
</organism>
<reference evidence="2" key="1">
    <citation type="submission" date="2019-08" db="EMBL/GenBank/DDBJ databases">
        <title>The genome of the North American firefly Photinus pyralis.</title>
        <authorList>
            <consortium name="Photinus pyralis genome working group"/>
            <person name="Fallon T.R."/>
            <person name="Sander Lower S.E."/>
            <person name="Weng J.-K."/>
        </authorList>
    </citation>
    <scope>NUCLEOTIDE SEQUENCE</scope>
    <source>
        <strain evidence="2">TRF0915ILg1</strain>
        <tissue evidence="2">Whole body</tissue>
    </source>
</reference>
<comment type="caution">
    <text evidence="2">The sequence shown here is derived from an EMBL/GenBank/DDBJ whole genome shotgun (WGS) entry which is preliminary data.</text>
</comment>
<dbReference type="AlphaFoldDB" id="A0A8K0D0P0"/>
<dbReference type="EMBL" id="VTPC01008595">
    <property type="protein sequence ID" value="KAF2892675.1"/>
    <property type="molecule type" value="Genomic_DNA"/>
</dbReference>
<feature type="compositionally biased region" description="Basic and acidic residues" evidence="1">
    <location>
        <begin position="235"/>
        <end position="245"/>
    </location>
</feature>
<evidence type="ECO:0000256" key="1">
    <source>
        <dbReference type="SAM" id="MobiDB-lite"/>
    </source>
</evidence>
<dbReference type="OrthoDB" id="8187571at2759"/>